<proteinExistence type="inferred from homology"/>
<dbReference type="GO" id="GO:0005524">
    <property type="term" value="F:ATP binding"/>
    <property type="evidence" value="ECO:0007669"/>
    <property type="project" value="UniProtKB-KW"/>
</dbReference>
<dbReference type="CDD" id="cd00483">
    <property type="entry name" value="HPPK"/>
    <property type="match status" value="1"/>
</dbReference>
<gene>
    <name evidence="14" type="primary">folK</name>
    <name evidence="14" type="ORF">H9804_02265</name>
</gene>
<comment type="function">
    <text evidence="10">Catalyzes the transfer of pyrophosphate from adenosine triphosphate (ATP) to 6-hydroxymethyl-7,8-dihydropterin, an enzymatic step in folate biosynthesis pathway.</text>
</comment>
<keyword evidence="5 14" id="KW-0808">Transferase</keyword>
<dbReference type="GO" id="GO:0003848">
    <property type="term" value="F:2-amino-4-hydroxy-6-hydroxymethyldihydropteridine diphosphokinase activity"/>
    <property type="evidence" value="ECO:0007669"/>
    <property type="project" value="UniProtKB-EC"/>
</dbReference>
<evidence type="ECO:0000256" key="9">
    <source>
        <dbReference type="ARBA" id="ARBA00022909"/>
    </source>
</evidence>
<dbReference type="Gene3D" id="3.30.70.560">
    <property type="entry name" value="7,8-Dihydro-6-hydroxymethylpterin-pyrophosphokinase HPPK"/>
    <property type="match status" value="1"/>
</dbReference>
<dbReference type="EC" id="2.7.6.3" evidence="3"/>
<dbReference type="PANTHER" id="PTHR43071:SF1">
    <property type="entry name" value="2-AMINO-4-HYDROXY-6-HYDROXYMETHYLDIHYDROPTERIDINE PYROPHOSPHOKINASE"/>
    <property type="match status" value="1"/>
</dbReference>
<evidence type="ECO:0000256" key="4">
    <source>
        <dbReference type="ARBA" id="ARBA00016218"/>
    </source>
</evidence>
<evidence type="ECO:0000256" key="11">
    <source>
        <dbReference type="ARBA" id="ARBA00029766"/>
    </source>
</evidence>
<evidence type="ECO:0000256" key="3">
    <source>
        <dbReference type="ARBA" id="ARBA00013253"/>
    </source>
</evidence>
<dbReference type="Proteomes" id="UP000824176">
    <property type="component" value="Unassembled WGS sequence"/>
</dbReference>
<keyword evidence="6" id="KW-0547">Nucleotide-binding</keyword>
<evidence type="ECO:0000256" key="5">
    <source>
        <dbReference type="ARBA" id="ARBA00022679"/>
    </source>
</evidence>
<evidence type="ECO:0000313" key="15">
    <source>
        <dbReference type="Proteomes" id="UP000824176"/>
    </source>
</evidence>
<dbReference type="SUPFAM" id="SSF55083">
    <property type="entry name" value="6-hydroxymethyl-7,8-dihydropterin pyrophosphokinase, HPPK"/>
    <property type="match status" value="1"/>
</dbReference>
<accession>A0A9D2GRK3</accession>
<protein>
    <recommendedName>
        <fullName evidence="4">2-amino-4-hydroxy-6-hydroxymethyldihydropteridine pyrophosphokinase</fullName>
        <ecNumber evidence="3">2.7.6.3</ecNumber>
    </recommendedName>
    <alternativeName>
        <fullName evidence="11">6-hydroxymethyl-7,8-dihydropterin pyrophosphokinase</fullName>
    </alternativeName>
    <alternativeName>
        <fullName evidence="12">7,8-dihydro-6-hydroxymethylpterin-pyrophosphokinase</fullName>
    </alternativeName>
</protein>
<evidence type="ECO:0000256" key="2">
    <source>
        <dbReference type="ARBA" id="ARBA00005810"/>
    </source>
</evidence>
<organism evidence="14 15">
    <name type="scientific">Candidatus Mucispirillum faecigallinarum</name>
    <dbReference type="NCBI Taxonomy" id="2838699"/>
    <lineage>
        <taxon>Bacteria</taxon>
        <taxon>Pseudomonadati</taxon>
        <taxon>Deferribacterota</taxon>
        <taxon>Deferribacteres</taxon>
        <taxon>Deferribacterales</taxon>
        <taxon>Mucispirillaceae</taxon>
        <taxon>Mucispirillum</taxon>
    </lineage>
</organism>
<dbReference type="Pfam" id="PF01288">
    <property type="entry name" value="HPPK"/>
    <property type="match status" value="1"/>
</dbReference>
<sequence length="165" mass="19195">MSKLILGLGSNLNEPVFQLQKAVDYLKNHFLLIKVSRIYTSLSLLKDNQDDYYNAAVLAETDKTPLEVLDIIKSIENSMGRIKLKKWGERNIDIDIIDFNREIIKYENLEIPHNQMIYRSFVLLPLLDIVPDYIHPVNNLSLKNMIDNLSDDYNIKVLNDKSLFL</sequence>
<evidence type="ECO:0000256" key="12">
    <source>
        <dbReference type="ARBA" id="ARBA00033413"/>
    </source>
</evidence>
<comment type="similarity">
    <text evidence="2">Belongs to the HPPK family.</text>
</comment>
<reference evidence="14" key="1">
    <citation type="journal article" date="2021" name="PeerJ">
        <title>Extensive microbial diversity within the chicken gut microbiome revealed by metagenomics and culture.</title>
        <authorList>
            <person name="Gilroy R."/>
            <person name="Ravi A."/>
            <person name="Getino M."/>
            <person name="Pursley I."/>
            <person name="Horton D.L."/>
            <person name="Alikhan N.F."/>
            <person name="Baker D."/>
            <person name="Gharbi K."/>
            <person name="Hall N."/>
            <person name="Watson M."/>
            <person name="Adriaenssens E.M."/>
            <person name="Foster-Nyarko E."/>
            <person name="Jarju S."/>
            <person name="Secka A."/>
            <person name="Antonio M."/>
            <person name="Oren A."/>
            <person name="Chaudhuri R.R."/>
            <person name="La Ragione R."/>
            <person name="Hildebrand F."/>
            <person name="Pallen M.J."/>
        </authorList>
    </citation>
    <scope>NUCLEOTIDE SEQUENCE</scope>
    <source>
        <strain evidence="14">ChiW4-1371</strain>
    </source>
</reference>
<feature type="domain" description="7,8-dihydro-6-hydroxymethylpterin-pyrophosphokinase" evidence="13">
    <location>
        <begin position="86"/>
        <end position="97"/>
    </location>
</feature>
<keyword evidence="7" id="KW-0418">Kinase</keyword>
<dbReference type="PROSITE" id="PS00794">
    <property type="entry name" value="HPPK"/>
    <property type="match status" value="1"/>
</dbReference>
<dbReference type="AlphaFoldDB" id="A0A9D2GRK3"/>
<evidence type="ECO:0000256" key="7">
    <source>
        <dbReference type="ARBA" id="ARBA00022777"/>
    </source>
</evidence>
<name>A0A9D2GRK3_9BACT</name>
<dbReference type="NCBIfam" id="TIGR01498">
    <property type="entry name" value="folK"/>
    <property type="match status" value="1"/>
</dbReference>
<comment type="pathway">
    <text evidence="1">Cofactor biosynthesis; tetrahydrofolate biosynthesis; 2-amino-4-hydroxy-6-hydroxymethyl-7,8-dihydropteridine diphosphate from 7,8-dihydroneopterin triphosphate: step 4/4.</text>
</comment>
<dbReference type="GO" id="GO:0046656">
    <property type="term" value="P:folic acid biosynthetic process"/>
    <property type="evidence" value="ECO:0007669"/>
    <property type="project" value="UniProtKB-KW"/>
</dbReference>
<evidence type="ECO:0000313" key="14">
    <source>
        <dbReference type="EMBL" id="HIZ88743.1"/>
    </source>
</evidence>
<evidence type="ECO:0000256" key="8">
    <source>
        <dbReference type="ARBA" id="ARBA00022840"/>
    </source>
</evidence>
<dbReference type="GO" id="GO:0016301">
    <property type="term" value="F:kinase activity"/>
    <property type="evidence" value="ECO:0007669"/>
    <property type="project" value="UniProtKB-KW"/>
</dbReference>
<reference evidence="14" key="2">
    <citation type="submission" date="2021-04" db="EMBL/GenBank/DDBJ databases">
        <authorList>
            <person name="Gilroy R."/>
        </authorList>
    </citation>
    <scope>NUCLEOTIDE SEQUENCE</scope>
    <source>
        <strain evidence="14">ChiW4-1371</strain>
    </source>
</reference>
<evidence type="ECO:0000256" key="1">
    <source>
        <dbReference type="ARBA" id="ARBA00005051"/>
    </source>
</evidence>
<dbReference type="InterPro" id="IPR035907">
    <property type="entry name" value="Hppk_sf"/>
</dbReference>
<dbReference type="InterPro" id="IPR000550">
    <property type="entry name" value="Hppk"/>
</dbReference>
<dbReference type="PANTHER" id="PTHR43071">
    <property type="entry name" value="2-AMINO-4-HYDROXY-6-HYDROXYMETHYLDIHYDROPTERIDINE PYROPHOSPHOKINASE"/>
    <property type="match status" value="1"/>
</dbReference>
<keyword evidence="9" id="KW-0289">Folate biosynthesis</keyword>
<evidence type="ECO:0000256" key="10">
    <source>
        <dbReference type="ARBA" id="ARBA00029409"/>
    </source>
</evidence>
<evidence type="ECO:0000259" key="13">
    <source>
        <dbReference type="PROSITE" id="PS00794"/>
    </source>
</evidence>
<comment type="caution">
    <text evidence="14">The sequence shown here is derived from an EMBL/GenBank/DDBJ whole genome shotgun (WGS) entry which is preliminary data.</text>
</comment>
<keyword evidence="8" id="KW-0067">ATP-binding</keyword>
<dbReference type="EMBL" id="DXAQ01000033">
    <property type="protein sequence ID" value="HIZ88743.1"/>
    <property type="molecule type" value="Genomic_DNA"/>
</dbReference>
<evidence type="ECO:0000256" key="6">
    <source>
        <dbReference type="ARBA" id="ARBA00022741"/>
    </source>
</evidence>